<comment type="caution">
    <text evidence="2">The sequence shown here is derived from an EMBL/GenBank/DDBJ whole genome shotgun (WGS) entry which is preliminary data.</text>
</comment>
<sequence>MKIDSALQAYKAALESLGHSEYALKAGFHLNPKAVEAALQSCCSEAEAQQAGRMQTTSQPIQCELPTIPVQIGSHFLKGVSFNESAAENLKLKTHTMLQLIKEALGQNGVTPRDDSPVTEVLNQVCPSSWRGACKTAVQLMFAQAGLVVVDTAQIENKEAYAPQITLEGSKVIVQVPSTWCLKEDPATMSLLQRSLDPEKTLGLVDVLYTAVFDINRWKERKEQSLPTIQLQLQRETPDFNVQVDLPPGPCSKTSSGLPKSISKLTSKFTKKVSSSSNSGGSYSIPSTPSRSMLSSSSEDKSKGLGILQLSNLPGPPRPLAAAQRPRRPGHEPAHRPGDAGRHRLPVRVQHGEVPASVPPGEEEELCGVC</sequence>
<dbReference type="Proteomes" id="UP001335648">
    <property type="component" value="Unassembled WGS sequence"/>
</dbReference>
<gene>
    <name evidence="2" type="ORF">CesoFtcFv8_000577</name>
</gene>
<dbReference type="GO" id="GO:1905762">
    <property type="term" value="F:CCR4-NOT complex binding"/>
    <property type="evidence" value="ECO:0007669"/>
    <property type="project" value="TreeGrafter"/>
</dbReference>
<keyword evidence="3" id="KW-1185">Reference proteome</keyword>
<dbReference type="InterPro" id="IPR043385">
    <property type="entry name" value="GARRE1"/>
</dbReference>
<reference evidence="2 3" key="1">
    <citation type="journal article" date="2023" name="Mol. Biol. Evol.">
        <title>Genomics of Secondarily Temperate Adaptation in the Only Non-Antarctic Icefish.</title>
        <authorList>
            <person name="Rivera-Colon A.G."/>
            <person name="Rayamajhi N."/>
            <person name="Minhas B.F."/>
            <person name="Madrigal G."/>
            <person name="Bilyk K.T."/>
            <person name="Yoon V."/>
            <person name="Hune M."/>
            <person name="Gregory S."/>
            <person name="Cheng C.H.C."/>
            <person name="Catchen J.M."/>
        </authorList>
    </citation>
    <scope>NUCLEOTIDE SEQUENCE [LARGE SCALE GENOMIC DNA]</scope>
    <source>
        <strain evidence="2">JC2023a</strain>
    </source>
</reference>
<dbReference type="EMBL" id="JAULUE010002046">
    <property type="protein sequence ID" value="KAK5914938.1"/>
    <property type="molecule type" value="Genomic_DNA"/>
</dbReference>
<organism evidence="2 3">
    <name type="scientific">Champsocephalus esox</name>
    <name type="common">pike icefish</name>
    <dbReference type="NCBI Taxonomy" id="159716"/>
    <lineage>
        <taxon>Eukaryota</taxon>
        <taxon>Metazoa</taxon>
        <taxon>Chordata</taxon>
        <taxon>Craniata</taxon>
        <taxon>Vertebrata</taxon>
        <taxon>Euteleostomi</taxon>
        <taxon>Actinopterygii</taxon>
        <taxon>Neopterygii</taxon>
        <taxon>Teleostei</taxon>
        <taxon>Neoteleostei</taxon>
        <taxon>Acanthomorphata</taxon>
        <taxon>Eupercaria</taxon>
        <taxon>Perciformes</taxon>
        <taxon>Notothenioidei</taxon>
        <taxon>Channichthyidae</taxon>
        <taxon>Champsocephalus</taxon>
    </lineage>
</organism>
<dbReference type="GO" id="GO:0016601">
    <property type="term" value="P:Rac protein signal transduction"/>
    <property type="evidence" value="ECO:0007669"/>
    <property type="project" value="TreeGrafter"/>
</dbReference>
<accession>A0AAN8DBY5</accession>
<feature type="region of interest" description="Disordered" evidence="1">
    <location>
        <begin position="241"/>
        <end position="260"/>
    </location>
</feature>
<dbReference type="PANTHER" id="PTHR15703:SF3">
    <property type="entry name" value="GRANULE ASSOCIATED RAC AND RHOG EFFECTOR PROTEIN 1"/>
    <property type="match status" value="1"/>
</dbReference>
<protein>
    <recommendedName>
        <fullName evidence="4">KIAA0355</fullName>
    </recommendedName>
</protein>
<evidence type="ECO:0008006" key="4">
    <source>
        <dbReference type="Google" id="ProtNLM"/>
    </source>
</evidence>
<dbReference type="AlphaFoldDB" id="A0AAN8DBY5"/>
<evidence type="ECO:0000313" key="2">
    <source>
        <dbReference type="EMBL" id="KAK5914938.1"/>
    </source>
</evidence>
<evidence type="ECO:0000313" key="3">
    <source>
        <dbReference type="Proteomes" id="UP001335648"/>
    </source>
</evidence>
<name>A0AAN8DBY5_9TELE</name>
<evidence type="ECO:0000256" key="1">
    <source>
        <dbReference type="SAM" id="MobiDB-lite"/>
    </source>
</evidence>
<feature type="compositionally biased region" description="Basic and acidic residues" evidence="1">
    <location>
        <begin position="329"/>
        <end position="342"/>
    </location>
</feature>
<feature type="region of interest" description="Disordered" evidence="1">
    <location>
        <begin position="270"/>
        <end position="347"/>
    </location>
</feature>
<dbReference type="PANTHER" id="PTHR15703">
    <property type="entry name" value="RIKEN CDNA 4931406P16 GENE"/>
    <property type="match status" value="1"/>
</dbReference>
<proteinExistence type="predicted"/>
<feature type="compositionally biased region" description="Low complexity" evidence="1">
    <location>
        <begin position="270"/>
        <end position="297"/>
    </location>
</feature>